<dbReference type="Pfam" id="PF11367">
    <property type="entry name" value="Tail_completion_gp17"/>
    <property type="match status" value="1"/>
</dbReference>
<accession>A0A7S8E820</accession>
<proteinExistence type="predicted"/>
<dbReference type="RefSeq" id="WP_195170182.1">
    <property type="nucleotide sequence ID" value="NZ_CP062983.1"/>
</dbReference>
<dbReference type="InterPro" id="IPR021508">
    <property type="entry name" value="Gp17-like"/>
</dbReference>
<evidence type="ECO:0000313" key="1">
    <source>
        <dbReference type="EMBL" id="QPC82113.1"/>
    </source>
</evidence>
<dbReference type="InterPro" id="IPR053745">
    <property type="entry name" value="Viral_Tail_Comp_sf"/>
</dbReference>
<organism evidence="1 2">
    <name type="scientific">Phototrophicus methaneseepsis</name>
    <dbReference type="NCBI Taxonomy" id="2710758"/>
    <lineage>
        <taxon>Bacteria</taxon>
        <taxon>Bacillati</taxon>
        <taxon>Chloroflexota</taxon>
        <taxon>Candidatus Thermofontia</taxon>
        <taxon>Phototrophicales</taxon>
        <taxon>Phototrophicaceae</taxon>
        <taxon>Phototrophicus</taxon>
    </lineage>
</organism>
<protein>
    <submittedName>
        <fullName evidence="1">DUF3168 domain-containing protein</fullName>
    </submittedName>
</protein>
<evidence type="ECO:0000313" key="2">
    <source>
        <dbReference type="Proteomes" id="UP000594468"/>
    </source>
</evidence>
<reference evidence="1 2" key="1">
    <citation type="submission" date="2020-02" db="EMBL/GenBank/DDBJ databases">
        <authorList>
            <person name="Zheng R.K."/>
            <person name="Sun C.M."/>
        </authorList>
    </citation>
    <scope>NUCLEOTIDE SEQUENCE [LARGE SCALE GENOMIC DNA]</scope>
    <source>
        <strain evidence="2">rifampicinis</strain>
    </source>
</reference>
<keyword evidence="2" id="KW-1185">Reference proteome</keyword>
<sequence length="131" mass="14770">MLETDTALVEMLRADATLMALVDDQIYWYVADEHAVSPYLVLTATASTSNDYHGVDLQVGRYMVKAEGKVGYVVMQIADRVRQVLHKATLSAAGDTAVYRCQHVRTDRNVLVEDGQRYTQGIEVFDVRWTQ</sequence>
<gene>
    <name evidence="1" type="ORF">G4Y79_20885</name>
</gene>
<dbReference type="AlphaFoldDB" id="A0A7S8E820"/>
<dbReference type="Gene3D" id="3.30.2000.30">
    <property type="match status" value="1"/>
</dbReference>
<dbReference type="KEGG" id="pmet:G4Y79_20885"/>
<dbReference type="Proteomes" id="UP000594468">
    <property type="component" value="Chromosome"/>
</dbReference>
<name>A0A7S8E820_9CHLR</name>
<dbReference type="EMBL" id="CP062983">
    <property type="protein sequence ID" value="QPC82113.1"/>
    <property type="molecule type" value="Genomic_DNA"/>
</dbReference>